<protein>
    <submittedName>
        <fullName evidence="1">Uncharacterized protein</fullName>
    </submittedName>
</protein>
<comment type="caution">
    <text evidence="1">The sequence shown here is derived from an EMBL/GenBank/DDBJ whole genome shotgun (WGS) entry which is preliminary data.</text>
</comment>
<keyword evidence="2" id="KW-1185">Reference proteome</keyword>
<dbReference type="EMBL" id="CM056741">
    <property type="protein sequence ID" value="KAJ8683959.1"/>
    <property type="molecule type" value="Genomic_DNA"/>
</dbReference>
<reference evidence="1" key="1">
    <citation type="submission" date="2023-04" db="EMBL/GenBank/DDBJ databases">
        <title>A chromosome-level genome assembly of the parasitoid wasp Eretmocerus hayati.</title>
        <authorList>
            <person name="Zhong Y."/>
            <person name="Liu S."/>
            <person name="Liu Y."/>
        </authorList>
    </citation>
    <scope>NUCLEOTIDE SEQUENCE</scope>
    <source>
        <strain evidence="1">ZJU_SS_LIU_2023</strain>
    </source>
</reference>
<sequence length="463" mass="54148">MEKCVQHDLNEEVISKRELRKRHVPCRVIEMEATFPKEHTLKIQVWDYDAASSDDLIGESRVDIENRFYSQHRAHCGLAYVYNTSGYNTWRDRERPGQILRQLCQRNNLPVPEYERDYVKIGGRKFRCPVVDDNPTERENRMALTVLHRWKEFPICGCALVPEHVERRALFNRKRPGLEQGKLEIWIDMFPIDELPVRPAIDISPQEPQDYELRVTIWNTEDVPLVDNQFLTGEKCSDIYAKGWMLPDDMQKTDVHYNSLTGEGNFNWRFVFRFTWSKCERMMIVKKKSSVFARDETEQKMPAKLEIQVWDSDHFTGDDFLGALSLDLANMPKGSHDSHNCSLKLLDINSPRISLFRVLRTRAWWPLTAATTIAPDRHHRRRHTAAGKIELELSLVVATEADKQPVDTSFSWFRNPWKACCFVVFRYYKWRILGCCCCIALVLLVACAVYAFPGYLVKRLLKA</sequence>
<accession>A0ACC2PN01</accession>
<dbReference type="Proteomes" id="UP001239111">
    <property type="component" value="Chromosome 1"/>
</dbReference>
<name>A0ACC2PN01_9HYME</name>
<gene>
    <name evidence="1" type="ORF">QAD02_019751</name>
</gene>
<proteinExistence type="predicted"/>
<evidence type="ECO:0000313" key="1">
    <source>
        <dbReference type="EMBL" id="KAJ8683959.1"/>
    </source>
</evidence>
<evidence type="ECO:0000313" key="2">
    <source>
        <dbReference type="Proteomes" id="UP001239111"/>
    </source>
</evidence>
<organism evidence="1 2">
    <name type="scientific">Eretmocerus hayati</name>
    <dbReference type="NCBI Taxonomy" id="131215"/>
    <lineage>
        <taxon>Eukaryota</taxon>
        <taxon>Metazoa</taxon>
        <taxon>Ecdysozoa</taxon>
        <taxon>Arthropoda</taxon>
        <taxon>Hexapoda</taxon>
        <taxon>Insecta</taxon>
        <taxon>Pterygota</taxon>
        <taxon>Neoptera</taxon>
        <taxon>Endopterygota</taxon>
        <taxon>Hymenoptera</taxon>
        <taxon>Apocrita</taxon>
        <taxon>Proctotrupomorpha</taxon>
        <taxon>Chalcidoidea</taxon>
        <taxon>Aphelinidae</taxon>
        <taxon>Aphelininae</taxon>
        <taxon>Eretmocerus</taxon>
    </lineage>
</organism>